<dbReference type="InterPro" id="IPR000184">
    <property type="entry name" value="Bac_surfAg_D15"/>
</dbReference>
<reference evidence="4 5" key="1">
    <citation type="journal article" date="2017" name="Curr. Microbiol.">
        <title>Mucilaginibacter ginsenosidivorans sp. nov., Isolated from Soil of Ginseng Field.</title>
        <authorList>
            <person name="Kim M.M."/>
            <person name="Siddiqi M.Z."/>
            <person name="Im W.T."/>
        </authorList>
    </citation>
    <scope>NUCLEOTIDE SEQUENCE [LARGE SCALE GENOMIC DNA]</scope>
    <source>
        <strain evidence="4 5">Gsoil 3017</strain>
    </source>
</reference>
<organism evidence="4 5">
    <name type="scientific">Mucilaginibacter ginsenosidivorans</name>
    <dbReference type="NCBI Taxonomy" id="398053"/>
    <lineage>
        <taxon>Bacteria</taxon>
        <taxon>Pseudomonadati</taxon>
        <taxon>Bacteroidota</taxon>
        <taxon>Sphingobacteriia</taxon>
        <taxon>Sphingobacteriales</taxon>
        <taxon>Sphingobacteriaceae</taxon>
        <taxon>Mucilaginibacter</taxon>
    </lineage>
</organism>
<evidence type="ECO:0000256" key="1">
    <source>
        <dbReference type="ARBA" id="ARBA00004370"/>
    </source>
</evidence>
<evidence type="ECO:0000313" key="5">
    <source>
        <dbReference type="Proteomes" id="UP000321479"/>
    </source>
</evidence>
<sequence>MVKRMIVKDAQFGNIRFIHCVKLNTGLPVENIKKTHPPISNLMARTIQKIFMLILPGLLAAGSLSAQRRKYIPLRDPATQRSSRDSVAEADMGDVLHSVFHLPPAAKKKDTAGARPEISVVPALGYSLQSRLAVLLAGNAIFRTAPQSKVSTIVSNLAYTQNKQVTLPIQSSIWSHNNHYDFVGEIRLYHYPQSTFGLGSSSDIESEAPMNYDYLRFSEIVLRKISGNFYLGGGYIIDYHTNITIESTENGTVPDYLNYGVKSHTTSSGLTLNGQYDNRDSPINPFTGTYATFELRQNMKVLGSTSTWSSLILDVRKYVNFPAGSKNVLALWSYDWLTLSGAPPYLDLPSTLWDASTNAGRGYIQGRYRGAQMVYAEAEYRYRIIRNGLIGGVVFLNAQTFSAAPGTRLQSVQPGFGPGLRVKLNKVSRTNISIDYGFGTQGSHGLFVNVGELF</sequence>
<feature type="domain" description="Bacterial surface antigen (D15)" evidence="3">
    <location>
        <begin position="214"/>
        <end position="438"/>
    </location>
</feature>
<dbReference type="Gene3D" id="2.40.160.50">
    <property type="entry name" value="membrane protein fhac: a member of the omp85/tpsb transporter family"/>
    <property type="match status" value="1"/>
</dbReference>
<accession>A0A5B8UW50</accession>
<name>A0A5B8UW50_9SPHI</name>
<protein>
    <submittedName>
        <fullName evidence="4">BamA/TamA family outer membrane protein</fullName>
    </submittedName>
</protein>
<dbReference type="GO" id="GO:0019867">
    <property type="term" value="C:outer membrane"/>
    <property type="evidence" value="ECO:0007669"/>
    <property type="project" value="InterPro"/>
</dbReference>
<dbReference type="Pfam" id="PF01103">
    <property type="entry name" value="Omp85"/>
    <property type="match status" value="1"/>
</dbReference>
<evidence type="ECO:0000256" key="2">
    <source>
        <dbReference type="ARBA" id="ARBA00023136"/>
    </source>
</evidence>
<evidence type="ECO:0000313" key="4">
    <source>
        <dbReference type="EMBL" id="QEC63357.1"/>
    </source>
</evidence>
<dbReference type="AlphaFoldDB" id="A0A5B8UW50"/>
<evidence type="ECO:0000259" key="3">
    <source>
        <dbReference type="Pfam" id="PF01103"/>
    </source>
</evidence>
<dbReference type="Proteomes" id="UP000321479">
    <property type="component" value="Chromosome"/>
</dbReference>
<comment type="subcellular location">
    <subcellularLocation>
        <location evidence="1">Membrane</location>
    </subcellularLocation>
</comment>
<proteinExistence type="predicted"/>
<dbReference type="KEGG" id="mgin:FRZ54_12485"/>
<keyword evidence="5" id="KW-1185">Reference proteome</keyword>
<dbReference type="OrthoDB" id="621220at2"/>
<gene>
    <name evidence="4" type="ORF">FRZ54_12485</name>
</gene>
<keyword evidence="2" id="KW-0472">Membrane</keyword>
<dbReference type="EMBL" id="CP042436">
    <property type="protein sequence ID" value="QEC63357.1"/>
    <property type="molecule type" value="Genomic_DNA"/>
</dbReference>